<dbReference type="InterPro" id="IPR011990">
    <property type="entry name" value="TPR-like_helical_dom_sf"/>
</dbReference>
<reference evidence="1 2" key="1">
    <citation type="submission" date="2019-03" db="EMBL/GenBank/DDBJ databases">
        <title>Genomic Encyclopedia of Type Strains, Phase III (KMG-III): the genomes of soil and plant-associated and newly described type strains.</title>
        <authorList>
            <person name="Whitman W."/>
        </authorList>
    </citation>
    <scope>NUCLEOTIDE SEQUENCE [LARGE SCALE GENOMIC DNA]</scope>
    <source>
        <strain evidence="1 2">VKM Ac-2573</strain>
    </source>
</reference>
<dbReference type="SUPFAM" id="SSF48452">
    <property type="entry name" value="TPR-like"/>
    <property type="match status" value="1"/>
</dbReference>
<dbReference type="AlphaFoldDB" id="A0A4R8CNA9"/>
<protein>
    <recommendedName>
        <fullName evidence="3">Tetratricopeptide repeat protein</fullName>
    </recommendedName>
</protein>
<evidence type="ECO:0008006" key="3">
    <source>
        <dbReference type="Google" id="ProtNLM"/>
    </source>
</evidence>
<dbReference type="Gene3D" id="1.25.40.10">
    <property type="entry name" value="Tetratricopeptide repeat domain"/>
    <property type="match status" value="1"/>
</dbReference>
<dbReference type="RefSeq" id="WP_134102426.1">
    <property type="nucleotide sequence ID" value="NZ_SODP01000001.1"/>
</dbReference>
<evidence type="ECO:0000313" key="1">
    <source>
        <dbReference type="EMBL" id="TDW77592.1"/>
    </source>
</evidence>
<evidence type="ECO:0000313" key="2">
    <source>
        <dbReference type="Proteomes" id="UP000295146"/>
    </source>
</evidence>
<organism evidence="1 2">
    <name type="scientific">Kribbella pratensis</name>
    <dbReference type="NCBI Taxonomy" id="2512112"/>
    <lineage>
        <taxon>Bacteria</taxon>
        <taxon>Bacillati</taxon>
        <taxon>Actinomycetota</taxon>
        <taxon>Actinomycetes</taxon>
        <taxon>Propionibacteriales</taxon>
        <taxon>Kribbellaceae</taxon>
        <taxon>Kribbella</taxon>
    </lineage>
</organism>
<gene>
    <name evidence="1" type="ORF">EV653_2762</name>
</gene>
<proteinExistence type="predicted"/>
<comment type="caution">
    <text evidence="1">The sequence shown here is derived from an EMBL/GenBank/DDBJ whole genome shotgun (WGS) entry which is preliminary data.</text>
</comment>
<sequence>MSQLAAVDVVTAATHLMRAGQWSAATALLNAADPDDPTEHLALALARAEVATDQDFAQQTNHAPAALAAVEALAAQSWDLAMLKLRKDYSTALFGSRADDGDLAERARQLIADAPDDARRGAVTFYAGVMADNLYNQSEDAFAHYTTAYQLGEEAGDELLMSLALRHLGDHAHTAGDLALARQHWERSTELRQKVGHLLGALAQQTLLAVLLRDEGDIAGSQALAAEVNRWATQVDLKFIVQETAGLMADRTQQAPPR</sequence>
<keyword evidence="2" id="KW-1185">Reference proteome</keyword>
<accession>A0A4R8CNA9</accession>
<dbReference type="OrthoDB" id="3824872at2"/>
<name>A0A4R8CNA9_9ACTN</name>
<dbReference type="Proteomes" id="UP000295146">
    <property type="component" value="Unassembled WGS sequence"/>
</dbReference>
<dbReference type="EMBL" id="SODP01000001">
    <property type="protein sequence ID" value="TDW77592.1"/>
    <property type="molecule type" value="Genomic_DNA"/>
</dbReference>